<dbReference type="Proteomes" id="UP000215224">
    <property type="component" value="Chromosome"/>
</dbReference>
<gene>
    <name evidence="1" type="ORF">BC6307_19105</name>
</gene>
<organism evidence="1 2">
    <name type="scientific">Sutcliffiella cohnii</name>
    <dbReference type="NCBI Taxonomy" id="33932"/>
    <lineage>
        <taxon>Bacteria</taxon>
        <taxon>Bacillati</taxon>
        <taxon>Bacillota</taxon>
        <taxon>Bacilli</taxon>
        <taxon>Bacillales</taxon>
        <taxon>Bacillaceae</taxon>
        <taxon>Sutcliffiella</taxon>
    </lineage>
</organism>
<evidence type="ECO:0000313" key="2">
    <source>
        <dbReference type="Proteomes" id="UP000215224"/>
    </source>
</evidence>
<reference evidence="1 2" key="1">
    <citation type="submission" date="2016-12" db="EMBL/GenBank/DDBJ databases">
        <title>The whole genome sequencing and assembly of Bacillus cohnii DSM 6307T strain.</title>
        <authorList>
            <person name="Lee Y.-J."/>
            <person name="Yi H."/>
            <person name="Bahn Y.-S."/>
            <person name="Kim J.F."/>
            <person name="Lee D.-W."/>
        </authorList>
    </citation>
    <scope>NUCLEOTIDE SEQUENCE [LARGE SCALE GENOMIC DNA]</scope>
    <source>
        <strain evidence="1 2">DSM 6307</strain>
    </source>
</reference>
<evidence type="ECO:0008006" key="3">
    <source>
        <dbReference type="Google" id="ProtNLM"/>
    </source>
</evidence>
<dbReference type="RefSeq" id="WP_066417899.1">
    <property type="nucleotide sequence ID" value="NZ_CP018866.1"/>
</dbReference>
<accession>A0A223KV31</accession>
<evidence type="ECO:0000313" key="1">
    <source>
        <dbReference type="EMBL" id="AST93217.1"/>
    </source>
</evidence>
<proteinExistence type="predicted"/>
<dbReference type="AlphaFoldDB" id="A0A223KV31"/>
<keyword evidence="2" id="KW-1185">Reference proteome</keyword>
<name>A0A223KV31_9BACI</name>
<sequence>MEAHHLIPISKQKEFEFSLDVRGNIVSLWPNCHRAIHLTDNKLKDDLLKALYEKLKEKLEIFGLYASLQELLEFY</sequence>
<dbReference type="EMBL" id="CP018866">
    <property type="protein sequence ID" value="AST93217.1"/>
    <property type="molecule type" value="Genomic_DNA"/>
</dbReference>
<dbReference type="KEGG" id="bcoh:BC6307_19105"/>
<protein>
    <recommendedName>
        <fullName evidence="3">HNH domain-containing protein</fullName>
    </recommendedName>
</protein>